<dbReference type="Proteomes" id="UP000008144">
    <property type="component" value="Unassembled WGS sequence"/>
</dbReference>
<dbReference type="AlphaFoldDB" id="H2XV09"/>
<dbReference type="Ensembl" id="ENSCINT00000034070.1">
    <property type="protein sequence ID" value="ENSCINP00000033493.1"/>
    <property type="gene ID" value="ENSCING00000024236.1"/>
</dbReference>
<reference evidence="1" key="3">
    <citation type="submission" date="2025-09" db="UniProtKB">
        <authorList>
            <consortium name="Ensembl"/>
        </authorList>
    </citation>
    <scope>IDENTIFICATION</scope>
</reference>
<keyword evidence="2" id="KW-1185">Reference proteome</keyword>
<dbReference type="InParanoid" id="H2XV09"/>
<evidence type="ECO:0000313" key="2">
    <source>
        <dbReference type="Proteomes" id="UP000008144"/>
    </source>
</evidence>
<dbReference type="HOGENOM" id="CLU_2711173_0_0_1"/>
<sequence length="73" mass="8733">NINYIIKKCGQSCKTNFTTKLILVGVEKTKTEKKHSCCFLPLPIRRIWSKKRQRKKYEKFVKIKIKIYQQQGT</sequence>
<evidence type="ECO:0000313" key="1">
    <source>
        <dbReference type="Ensembl" id="ENSCINP00000033493.1"/>
    </source>
</evidence>
<name>H2XV09_CIOIN</name>
<proteinExistence type="predicted"/>
<reference evidence="2" key="1">
    <citation type="journal article" date="2002" name="Science">
        <title>The draft genome of Ciona intestinalis: insights into chordate and vertebrate origins.</title>
        <authorList>
            <person name="Dehal P."/>
            <person name="Satou Y."/>
            <person name="Campbell R.K."/>
            <person name="Chapman J."/>
            <person name="Degnan B."/>
            <person name="De Tomaso A."/>
            <person name="Davidson B."/>
            <person name="Di Gregorio A."/>
            <person name="Gelpke M."/>
            <person name="Goodstein D.M."/>
            <person name="Harafuji N."/>
            <person name="Hastings K.E."/>
            <person name="Ho I."/>
            <person name="Hotta K."/>
            <person name="Huang W."/>
            <person name="Kawashima T."/>
            <person name="Lemaire P."/>
            <person name="Martinez D."/>
            <person name="Meinertzhagen I.A."/>
            <person name="Necula S."/>
            <person name="Nonaka M."/>
            <person name="Putnam N."/>
            <person name="Rash S."/>
            <person name="Saiga H."/>
            <person name="Satake M."/>
            <person name="Terry A."/>
            <person name="Yamada L."/>
            <person name="Wang H.G."/>
            <person name="Awazu S."/>
            <person name="Azumi K."/>
            <person name="Boore J."/>
            <person name="Branno M."/>
            <person name="Chin-Bow S."/>
            <person name="DeSantis R."/>
            <person name="Doyle S."/>
            <person name="Francino P."/>
            <person name="Keys D.N."/>
            <person name="Haga S."/>
            <person name="Hayashi H."/>
            <person name="Hino K."/>
            <person name="Imai K.S."/>
            <person name="Inaba K."/>
            <person name="Kano S."/>
            <person name="Kobayashi K."/>
            <person name="Kobayashi M."/>
            <person name="Lee B.I."/>
            <person name="Makabe K.W."/>
            <person name="Manohar C."/>
            <person name="Matassi G."/>
            <person name="Medina M."/>
            <person name="Mochizuki Y."/>
            <person name="Mount S."/>
            <person name="Morishita T."/>
            <person name="Miura S."/>
            <person name="Nakayama A."/>
            <person name="Nishizaka S."/>
            <person name="Nomoto H."/>
            <person name="Ohta F."/>
            <person name="Oishi K."/>
            <person name="Rigoutsos I."/>
            <person name="Sano M."/>
            <person name="Sasaki A."/>
            <person name="Sasakura Y."/>
            <person name="Shoguchi E."/>
            <person name="Shin-i T."/>
            <person name="Spagnuolo A."/>
            <person name="Stainier D."/>
            <person name="Suzuki M.M."/>
            <person name="Tassy O."/>
            <person name="Takatori N."/>
            <person name="Tokuoka M."/>
            <person name="Yagi K."/>
            <person name="Yoshizaki F."/>
            <person name="Wada S."/>
            <person name="Zhang C."/>
            <person name="Hyatt P.D."/>
            <person name="Larimer F."/>
            <person name="Detter C."/>
            <person name="Doggett N."/>
            <person name="Glavina T."/>
            <person name="Hawkins T."/>
            <person name="Richardson P."/>
            <person name="Lucas S."/>
            <person name="Kohara Y."/>
            <person name="Levine M."/>
            <person name="Satoh N."/>
            <person name="Rokhsar D.S."/>
        </authorList>
    </citation>
    <scope>NUCLEOTIDE SEQUENCE [LARGE SCALE GENOMIC DNA]</scope>
</reference>
<accession>H2XV09</accession>
<protein>
    <submittedName>
        <fullName evidence="1">Uncharacterized protein</fullName>
    </submittedName>
</protein>
<reference evidence="1" key="2">
    <citation type="submission" date="2025-08" db="UniProtKB">
        <authorList>
            <consortium name="Ensembl"/>
        </authorList>
    </citation>
    <scope>IDENTIFICATION</scope>
</reference>
<organism evidence="1 2">
    <name type="scientific">Ciona intestinalis</name>
    <name type="common">Transparent sea squirt</name>
    <name type="synonym">Ascidia intestinalis</name>
    <dbReference type="NCBI Taxonomy" id="7719"/>
    <lineage>
        <taxon>Eukaryota</taxon>
        <taxon>Metazoa</taxon>
        <taxon>Chordata</taxon>
        <taxon>Tunicata</taxon>
        <taxon>Ascidiacea</taxon>
        <taxon>Phlebobranchia</taxon>
        <taxon>Cionidae</taxon>
        <taxon>Ciona</taxon>
    </lineage>
</organism>